<protein>
    <recommendedName>
        <fullName evidence="3">DUF1254 domain-containing protein</fullName>
    </recommendedName>
</protein>
<dbReference type="AlphaFoldDB" id="A0AA41YZ63"/>
<gene>
    <name evidence="1" type="ORF">M8523_05685</name>
</gene>
<comment type="caution">
    <text evidence="1">The sequence shown here is derived from an EMBL/GenBank/DDBJ whole genome shotgun (WGS) entry which is preliminary data.</text>
</comment>
<evidence type="ECO:0000313" key="2">
    <source>
        <dbReference type="Proteomes" id="UP001165667"/>
    </source>
</evidence>
<proteinExistence type="predicted"/>
<organism evidence="1 2">
    <name type="scientific">Lichenifustis flavocetrariae</name>
    <dbReference type="NCBI Taxonomy" id="2949735"/>
    <lineage>
        <taxon>Bacteria</taxon>
        <taxon>Pseudomonadati</taxon>
        <taxon>Pseudomonadota</taxon>
        <taxon>Alphaproteobacteria</taxon>
        <taxon>Hyphomicrobiales</taxon>
        <taxon>Lichenihabitantaceae</taxon>
        <taxon>Lichenifustis</taxon>
    </lineage>
</organism>
<evidence type="ECO:0008006" key="3">
    <source>
        <dbReference type="Google" id="ProtNLM"/>
    </source>
</evidence>
<dbReference type="Proteomes" id="UP001165667">
    <property type="component" value="Unassembled WGS sequence"/>
</dbReference>
<evidence type="ECO:0000313" key="1">
    <source>
        <dbReference type="EMBL" id="MCW6507510.1"/>
    </source>
</evidence>
<dbReference type="RefSeq" id="WP_282583880.1">
    <property type="nucleotide sequence ID" value="NZ_JAMOIM010000003.1"/>
</dbReference>
<dbReference type="EMBL" id="JAMOIM010000003">
    <property type="protein sequence ID" value="MCW6507510.1"/>
    <property type="molecule type" value="Genomic_DNA"/>
</dbReference>
<keyword evidence="2" id="KW-1185">Reference proteome</keyword>
<sequence length="195" mass="20000">MPVTPALSPAILVQLVLLTAAVTGISHVVTLLELPSHSRDNAFARIQATVPLDKQVALSNSGSGPASLPFGDPAMATAVCRFDLRQSPFQVAISPFDTGFVTIGFHSRNGLAFYGLTVHAADATRLDLVVSDKSEARGDPSDSATATANHAVAVVSPDPEGFVLMSTPLGDGIGRAEADERLAHIGCGAGSTATP</sequence>
<accession>A0AA41YZ63</accession>
<name>A0AA41YZ63_9HYPH</name>
<reference evidence="1" key="1">
    <citation type="submission" date="2022-05" db="EMBL/GenBank/DDBJ databases">
        <authorList>
            <person name="Pankratov T."/>
        </authorList>
    </citation>
    <scope>NUCLEOTIDE SEQUENCE</scope>
    <source>
        <strain evidence="1">BP6-180914</strain>
    </source>
</reference>